<sequence length="152" mass="16238">MKRERPAMPGDWILTPEWKIRPNTEVILSSATPKVAMLAVKDGADTERIARAYVRAFADEATTPKIDEVEDRNERSITYTPRNDGSGPAVAVTAVATGRGNYIELLFSDGSNSPPGPTPGYKRDKSGGSEGDEPDKDGSDKPSAKPTTSSTG</sequence>
<gene>
    <name evidence="2" type="ORF">L0C25_14435</name>
</gene>
<evidence type="ECO:0000256" key="1">
    <source>
        <dbReference type="SAM" id="MobiDB-lite"/>
    </source>
</evidence>
<dbReference type="EMBL" id="CP094970">
    <property type="protein sequence ID" value="UYM03737.1"/>
    <property type="molecule type" value="Genomic_DNA"/>
</dbReference>
<dbReference type="AlphaFoldDB" id="A0AA46TF97"/>
<keyword evidence="3" id="KW-1185">Reference proteome</keyword>
<dbReference type="RefSeq" id="WP_271632377.1">
    <property type="nucleotide sequence ID" value="NZ_CP094970.1"/>
</dbReference>
<evidence type="ECO:0000313" key="3">
    <source>
        <dbReference type="Proteomes" id="UP001164390"/>
    </source>
</evidence>
<dbReference type="KEGG" id="sgrg:L0C25_14435"/>
<proteinExistence type="predicted"/>
<dbReference type="Proteomes" id="UP001164390">
    <property type="component" value="Chromosome"/>
</dbReference>
<accession>A0AA46TF97</accession>
<reference evidence="2" key="1">
    <citation type="submission" date="2022-01" db="EMBL/GenBank/DDBJ databases">
        <title>Nocardioidaceae gen. sp. A5X3R13.</title>
        <authorList>
            <person name="Lopez Marin M.A."/>
            <person name="Uhlik O."/>
        </authorList>
    </citation>
    <scope>NUCLEOTIDE SEQUENCE</scope>
    <source>
        <strain evidence="2">A5X3R13</strain>
    </source>
</reference>
<organism evidence="2 3">
    <name type="scientific">Solicola gregarius</name>
    <dbReference type="NCBI Taxonomy" id="2908642"/>
    <lineage>
        <taxon>Bacteria</taxon>
        <taxon>Bacillati</taxon>
        <taxon>Actinomycetota</taxon>
        <taxon>Actinomycetes</taxon>
        <taxon>Propionibacteriales</taxon>
        <taxon>Nocardioidaceae</taxon>
        <taxon>Solicola</taxon>
    </lineage>
</organism>
<protein>
    <submittedName>
        <fullName evidence="2">Uncharacterized protein</fullName>
    </submittedName>
</protein>
<name>A0AA46TF97_9ACTN</name>
<evidence type="ECO:0000313" key="2">
    <source>
        <dbReference type="EMBL" id="UYM03737.1"/>
    </source>
</evidence>
<feature type="region of interest" description="Disordered" evidence="1">
    <location>
        <begin position="106"/>
        <end position="152"/>
    </location>
</feature>